<evidence type="ECO:0000256" key="1">
    <source>
        <dbReference type="SAM" id="Phobius"/>
    </source>
</evidence>
<sequence>MKAFLENLTALFLALAFGAAVFGALARLVGARRTWPFFVLAFLLLLLALLSRVE</sequence>
<accession>A0A0M9AFB2</accession>
<evidence type="ECO:0000313" key="2">
    <source>
        <dbReference type="EMBL" id="KOX90877.1"/>
    </source>
</evidence>
<reference evidence="2 3" key="1">
    <citation type="submission" date="2015-07" db="EMBL/GenBank/DDBJ databases">
        <authorList>
            <person name="Noorani M."/>
        </authorList>
    </citation>
    <scope>NUCLEOTIDE SEQUENCE [LARGE SCALE GENOMIC DNA]</scope>
    <source>
        <strain evidence="3">ATCC 25104 / DSM 625 / JCM 10724 / NBRC 103206 / NCIMB 11243 / YT-1</strain>
    </source>
</reference>
<proteinExistence type="predicted"/>
<gene>
    <name evidence="2" type="ORF">BVI061214_02075</name>
</gene>
<name>A0A0M9AFB2_THEAQ</name>
<keyword evidence="1" id="KW-1133">Transmembrane helix</keyword>
<dbReference type="Proteomes" id="UP000037685">
    <property type="component" value="Unassembled WGS sequence"/>
</dbReference>
<dbReference type="EMBL" id="LHCI01000106">
    <property type="protein sequence ID" value="KOX90877.1"/>
    <property type="molecule type" value="Genomic_DNA"/>
</dbReference>
<keyword evidence="1" id="KW-0812">Transmembrane</keyword>
<comment type="caution">
    <text evidence="2">The sequence shown here is derived from an EMBL/GenBank/DDBJ whole genome shotgun (WGS) entry which is preliminary data.</text>
</comment>
<dbReference type="AlphaFoldDB" id="A0A0M9AFB2"/>
<dbReference type="RefSeq" id="WP_003048289.1">
    <property type="nucleotide sequence ID" value="NZ_LHCI01000106.1"/>
</dbReference>
<protein>
    <submittedName>
        <fullName evidence="2">Uncharacterized protein</fullName>
    </submittedName>
</protein>
<feature type="transmembrane region" description="Helical" evidence="1">
    <location>
        <begin position="33"/>
        <end position="50"/>
    </location>
</feature>
<keyword evidence="1" id="KW-0472">Membrane</keyword>
<organism evidence="2 3">
    <name type="scientific">Thermus aquaticus</name>
    <dbReference type="NCBI Taxonomy" id="271"/>
    <lineage>
        <taxon>Bacteria</taxon>
        <taxon>Thermotogati</taxon>
        <taxon>Deinococcota</taxon>
        <taxon>Deinococci</taxon>
        <taxon>Thermales</taxon>
        <taxon>Thermaceae</taxon>
        <taxon>Thermus</taxon>
    </lineage>
</organism>
<evidence type="ECO:0000313" key="3">
    <source>
        <dbReference type="Proteomes" id="UP000037685"/>
    </source>
</evidence>
<dbReference type="PATRIC" id="fig|271.14.peg.2152"/>